<dbReference type="Proteomes" id="UP000193498">
    <property type="component" value="Unassembled WGS sequence"/>
</dbReference>
<accession>A0A1Y1X6N7</accession>
<dbReference type="OrthoDB" id="2107880at2759"/>
<dbReference type="InterPro" id="IPR037653">
    <property type="entry name" value="Cbp6"/>
</dbReference>
<dbReference type="AlphaFoldDB" id="A0A1Y1X6N7"/>
<name>A0A1Y1X6N7_9FUNG</name>
<evidence type="ECO:0000313" key="2">
    <source>
        <dbReference type="EMBL" id="ORX80954.1"/>
    </source>
</evidence>
<protein>
    <submittedName>
        <fullName evidence="2">Uncharacterized protein</fullName>
    </submittedName>
</protein>
<dbReference type="GO" id="GO:0034551">
    <property type="term" value="P:mitochondrial respiratory chain complex III assembly"/>
    <property type="evidence" value="ECO:0007669"/>
    <property type="project" value="TreeGrafter"/>
</dbReference>
<evidence type="ECO:0000313" key="3">
    <source>
        <dbReference type="Proteomes" id="UP000193498"/>
    </source>
</evidence>
<organism evidence="2 3">
    <name type="scientific">Basidiobolus meristosporus CBS 931.73</name>
    <dbReference type="NCBI Taxonomy" id="1314790"/>
    <lineage>
        <taxon>Eukaryota</taxon>
        <taxon>Fungi</taxon>
        <taxon>Fungi incertae sedis</taxon>
        <taxon>Zoopagomycota</taxon>
        <taxon>Entomophthoromycotina</taxon>
        <taxon>Basidiobolomycetes</taxon>
        <taxon>Basidiobolales</taxon>
        <taxon>Basidiobolaceae</taxon>
        <taxon>Basidiobolus</taxon>
    </lineage>
</organism>
<sequence length="127" mass="14561">MNPLQRQEFVSLYRTFLRLAAKWPADPIRPTRNFRTSLHSRLMEDFRKPLNAATESEVEATLQEARSQLAALKNVLGNTYKQENTLSEAMLTPAGNPKYYERLLASLDALSKAEKDPRGFFARLFGR</sequence>
<comment type="caution">
    <text evidence="2">The sequence shown here is derived from an EMBL/GenBank/DDBJ whole genome shotgun (WGS) entry which is preliminary data.</text>
</comment>
<dbReference type="EMBL" id="MCFE01000722">
    <property type="protein sequence ID" value="ORX80954.1"/>
    <property type="molecule type" value="Genomic_DNA"/>
</dbReference>
<dbReference type="GO" id="GO:0061671">
    <property type="term" value="C:Cbp3p-Cbp6 complex"/>
    <property type="evidence" value="ECO:0007669"/>
    <property type="project" value="InterPro"/>
</dbReference>
<evidence type="ECO:0000256" key="1">
    <source>
        <dbReference type="SAM" id="Coils"/>
    </source>
</evidence>
<dbReference type="GO" id="GO:0043022">
    <property type="term" value="F:ribosome binding"/>
    <property type="evidence" value="ECO:0007669"/>
    <property type="project" value="InterPro"/>
</dbReference>
<dbReference type="InParanoid" id="A0A1Y1X6N7"/>
<proteinExistence type="predicted"/>
<dbReference type="PANTHER" id="PTHR28250">
    <property type="entry name" value="CYTOCHROME B PRE-MRNA-PROCESSING PROTEIN 6"/>
    <property type="match status" value="1"/>
</dbReference>
<dbReference type="STRING" id="1314790.A0A1Y1X6N7"/>
<dbReference type="Pfam" id="PF20180">
    <property type="entry name" value="UQCC2_CBP6"/>
    <property type="match status" value="1"/>
</dbReference>
<keyword evidence="3" id="KW-1185">Reference proteome</keyword>
<feature type="coiled-coil region" evidence="1">
    <location>
        <begin position="55"/>
        <end position="82"/>
    </location>
</feature>
<dbReference type="PANTHER" id="PTHR28250:SF1">
    <property type="entry name" value="CYTOCHROME B PRE-MRNA-PROCESSING PROTEIN 6"/>
    <property type="match status" value="1"/>
</dbReference>
<keyword evidence="1" id="KW-0175">Coiled coil</keyword>
<reference evidence="2 3" key="1">
    <citation type="submission" date="2016-07" db="EMBL/GenBank/DDBJ databases">
        <title>Pervasive Adenine N6-methylation of Active Genes in Fungi.</title>
        <authorList>
            <consortium name="DOE Joint Genome Institute"/>
            <person name="Mondo S.J."/>
            <person name="Dannebaum R.O."/>
            <person name="Kuo R.C."/>
            <person name="Labutti K."/>
            <person name="Haridas S."/>
            <person name="Kuo A."/>
            <person name="Salamov A."/>
            <person name="Ahrendt S.R."/>
            <person name="Lipzen A."/>
            <person name="Sullivan W."/>
            <person name="Andreopoulos W.B."/>
            <person name="Clum A."/>
            <person name="Lindquist E."/>
            <person name="Daum C."/>
            <person name="Ramamoorthy G.K."/>
            <person name="Gryganskyi A."/>
            <person name="Culley D."/>
            <person name="Magnuson J.K."/>
            <person name="James T.Y."/>
            <person name="O'Malley M.A."/>
            <person name="Stajich J.E."/>
            <person name="Spatafora J.W."/>
            <person name="Visel A."/>
            <person name="Grigoriev I.V."/>
        </authorList>
    </citation>
    <scope>NUCLEOTIDE SEQUENCE [LARGE SCALE GENOMIC DNA]</scope>
    <source>
        <strain evidence="2 3">CBS 931.73</strain>
    </source>
</reference>
<gene>
    <name evidence="2" type="ORF">K493DRAFT_342482</name>
</gene>